<comment type="caution">
    <text evidence="10">The sequence shown here is derived from an EMBL/GenBank/DDBJ whole genome shotgun (WGS) entry which is preliminary data.</text>
</comment>
<evidence type="ECO:0000256" key="3">
    <source>
        <dbReference type="ARBA" id="ARBA00022475"/>
    </source>
</evidence>
<dbReference type="RefSeq" id="WP_147101686.1">
    <property type="nucleotide sequence ID" value="NZ_BJVJ01000001.1"/>
</dbReference>
<keyword evidence="3" id="KW-1003">Cell membrane</keyword>
<evidence type="ECO:0000256" key="1">
    <source>
        <dbReference type="ARBA" id="ARBA00004651"/>
    </source>
</evidence>
<comment type="similarity">
    <text evidence="8">Belongs to the binding-protein-dependent transport system permease family. LivHM subfamily.</text>
</comment>
<name>A0A511D8V2_9PSEU</name>
<dbReference type="GO" id="GO:0006865">
    <property type="term" value="P:amino acid transport"/>
    <property type="evidence" value="ECO:0007669"/>
    <property type="project" value="UniProtKB-KW"/>
</dbReference>
<comment type="subcellular location">
    <subcellularLocation>
        <location evidence="1">Cell membrane</location>
        <topology evidence="1">Multi-pass membrane protein</topology>
    </subcellularLocation>
</comment>
<keyword evidence="6 9" id="KW-1133">Transmembrane helix</keyword>
<sequence length="291" mass="30564">MPLANIAVSAIELGLFYALLALAFLLVLEGSAFFNFGIGPCAMFAPLFATWLVRSGDVPVIPAILAGILGAVVLSVLTEVLVIRSVERKSGTDPLPALVAVVAVLFIIEQLAGLIFGRALTPGQHVWRHAPFRFAGIVVTPAQVLLTVVTLATFVLVATWARRSSTGRLLRAVGDHQSAARLLGLPVARVRLLAFGIAGLIAGIAGVLFAPKAGVHFQTGLTWSLWGFLALVVGGTGSFWGPLAGGLLLAFAQTFASYWFGSAATDYLTLAVALAFFVARPTGLFTRTVRV</sequence>
<dbReference type="CDD" id="cd06582">
    <property type="entry name" value="TM_PBP1_LivH_like"/>
    <property type="match status" value="1"/>
</dbReference>
<keyword evidence="2" id="KW-0813">Transport</keyword>
<evidence type="ECO:0000256" key="5">
    <source>
        <dbReference type="ARBA" id="ARBA00022970"/>
    </source>
</evidence>
<keyword evidence="11" id="KW-1185">Reference proteome</keyword>
<evidence type="ECO:0000256" key="7">
    <source>
        <dbReference type="ARBA" id="ARBA00023136"/>
    </source>
</evidence>
<dbReference type="EMBL" id="BJVJ01000001">
    <property type="protein sequence ID" value="GEL21230.1"/>
    <property type="molecule type" value="Genomic_DNA"/>
</dbReference>
<dbReference type="PANTHER" id="PTHR11795">
    <property type="entry name" value="BRANCHED-CHAIN AMINO ACID TRANSPORT SYSTEM PERMEASE PROTEIN LIVH"/>
    <property type="match status" value="1"/>
</dbReference>
<feature type="transmembrane region" description="Helical" evidence="9">
    <location>
        <begin position="223"/>
        <end position="251"/>
    </location>
</feature>
<feature type="transmembrane region" description="Helical" evidence="9">
    <location>
        <begin position="6"/>
        <end position="26"/>
    </location>
</feature>
<protein>
    <submittedName>
        <fullName evidence="10">Branched-chain amino acid ABC transporter permease</fullName>
    </submittedName>
</protein>
<dbReference type="OrthoDB" id="9792579at2"/>
<dbReference type="GO" id="GO:0022857">
    <property type="term" value="F:transmembrane transporter activity"/>
    <property type="evidence" value="ECO:0007669"/>
    <property type="project" value="InterPro"/>
</dbReference>
<keyword evidence="4 9" id="KW-0812">Transmembrane</keyword>
<dbReference type="AlphaFoldDB" id="A0A511D8V2"/>
<feature type="transmembrane region" description="Helical" evidence="9">
    <location>
        <begin position="95"/>
        <end position="117"/>
    </location>
</feature>
<evidence type="ECO:0000256" key="4">
    <source>
        <dbReference type="ARBA" id="ARBA00022692"/>
    </source>
</evidence>
<evidence type="ECO:0000256" key="9">
    <source>
        <dbReference type="SAM" id="Phobius"/>
    </source>
</evidence>
<keyword evidence="7 9" id="KW-0472">Membrane</keyword>
<keyword evidence="5" id="KW-0029">Amino-acid transport</keyword>
<reference evidence="10 11" key="1">
    <citation type="submission" date="2019-07" db="EMBL/GenBank/DDBJ databases">
        <title>Whole genome shotgun sequence of Pseudonocardia sulfidoxydans NBRC 16205.</title>
        <authorList>
            <person name="Hosoyama A."/>
            <person name="Uohara A."/>
            <person name="Ohji S."/>
            <person name="Ichikawa N."/>
        </authorList>
    </citation>
    <scope>NUCLEOTIDE SEQUENCE [LARGE SCALE GENOMIC DNA]</scope>
    <source>
        <strain evidence="10 11">NBRC 16205</strain>
    </source>
</reference>
<dbReference type="InterPro" id="IPR052157">
    <property type="entry name" value="BCAA_transport_permease"/>
</dbReference>
<dbReference type="PANTHER" id="PTHR11795:SF450">
    <property type="entry name" value="ABC TRANSPORTER PERMEASE PROTEIN"/>
    <property type="match status" value="1"/>
</dbReference>
<feature type="transmembrane region" description="Helical" evidence="9">
    <location>
        <begin position="258"/>
        <end position="279"/>
    </location>
</feature>
<organism evidence="10 11">
    <name type="scientific">Pseudonocardia sulfidoxydans NBRC 16205</name>
    <dbReference type="NCBI Taxonomy" id="1223511"/>
    <lineage>
        <taxon>Bacteria</taxon>
        <taxon>Bacillati</taxon>
        <taxon>Actinomycetota</taxon>
        <taxon>Actinomycetes</taxon>
        <taxon>Pseudonocardiales</taxon>
        <taxon>Pseudonocardiaceae</taxon>
        <taxon>Pseudonocardia</taxon>
    </lineage>
</organism>
<dbReference type="GO" id="GO:0005886">
    <property type="term" value="C:plasma membrane"/>
    <property type="evidence" value="ECO:0007669"/>
    <property type="project" value="UniProtKB-SubCell"/>
</dbReference>
<evidence type="ECO:0000313" key="11">
    <source>
        <dbReference type="Proteomes" id="UP000321685"/>
    </source>
</evidence>
<accession>A0A511D8V2</accession>
<feature type="transmembrane region" description="Helical" evidence="9">
    <location>
        <begin position="190"/>
        <end position="211"/>
    </location>
</feature>
<feature type="transmembrane region" description="Helical" evidence="9">
    <location>
        <begin position="137"/>
        <end position="161"/>
    </location>
</feature>
<evidence type="ECO:0000256" key="2">
    <source>
        <dbReference type="ARBA" id="ARBA00022448"/>
    </source>
</evidence>
<evidence type="ECO:0000256" key="8">
    <source>
        <dbReference type="ARBA" id="ARBA00037998"/>
    </source>
</evidence>
<proteinExistence type="inferred from homology"/>
<gene>
    <name evidence="10" type="ORF">PSU4_01840</name>
</gene>
<evidence type="ECO:0000256" key="6">
    <source>
        <dbReference type="ARBA" id="ARBA00022989"/>
    </source>
</evidence>
<evidence type="ECO:0000313" key="10">
    <source>
        <dbReference type="EMBL" id="GEL21230.1"/>
    </source>
</evidence>
<dbReference type="Proteomes" id="UP000321685">
    <property type="component" value="Unassembled WGS sequence"/>
</dbReference>
<dbReference type="Pfam" id="PF02653">
    <property type="entry name" value="BPD_transp_2"/>
    <property type="match status" value="1"/>
</dbReference>
<feature type="transmembrane region" description="Helical" evidence="9">
    <location>
        <begin position="59"/>
        <end position="83"/>
    </location>
</feature>
<dbReference type="InterPro" id="IPR001851">
    <property type="entry name" value="ABC_transp_permease"/>
</dbReference>
<feature type="transmembrane region" description="Helical" evidence="9">
    <location>
        <begin position="33"/>
        <end position="53"/>
    </location>
</feature>